<reference evidence="3" key="1">
    <citation type="submission" date="2025-05" db="UniProtKB">
        <authorList>
            <consortium name="Ensembl"/>
        </authorList>
    </citation>
    <scope>IDENTIFICATION</scope>
</reference>
<sequence>MNVVKRFIRQRTDEGSPQDNALGLMHLRRLFLELCHAPRPITQREQEEKLYVMLPVFNKVFADAPPNTMAEKFVDLLQFATHVSRLMVTEIRRRASNRSTEAASCAIVQFLEIHQSEETSRGWMLLKTIKLLASSGQKTVDCMTTMSLPSTLVKCLYLFFDLPSTGGAGVEPLHVDAAAVERRAMLQKVFGQILVRLCRHVSPAEELAQKDDLQLLFTALTSWCPAHNLPWRKSAAEVLLTLSRHGLSFNVLKYLHDKECVAMCVQTLRQPSELQLAEHTDMLLNLLCFLKDSGDTAQSLLDDFRACHGYQYLTDFLLRLEQAEQVQSCRDGLRNLVLLIAALATCGQNEPKQPAATTTGVPYILPGFTVPQALGKGATVRNLHAYGALQSAFLRAHSSALCCAVLDVTSNLFHSDPANFFILEPQRALPQFSEKLHLKPREAHSRFFRLVEFPVESLNYVPCKELIGLGILLKAGRDPRLCLDTVRSLRRIVCHHPPTFRDVFRDVGLLEALVMCLHCYAALLKDPTQAPSTNPGDWPEEERQLAWQVMDMLTMLLQDSNTNAATFRELGGARCVHNIVRYPECRSRALSIIQRLVLSASGDDDLGTLLGFMHTAAPTELQLKTDILLSLVEVLSTNHRARTMFRKVGGFVYVTSLLVAMEGSLDSTPRGVWAKADSSLISALLRATLHTLTTAMHDEPANARFFTREVQYDKLAEALRLLGCFGQSRQLLPVPATLAMDPENPDIAIVSMQTSTPSPQMSGSGQCDDWFRVMDGSPDALWSGQLCRCAHLLHCLYLMATDNFEKWLEVLGPCRGLSQAWSTDAFIVHPGAVLAIIDLLPSISSEEQLEGTVGLQLAVADALQNLMQSDQNQQVMCQARLPGTMLWHCGVALSDESHPLHTPLQRLFERLAAQTIEPAVLRDFLRLGNPLNCLMVNSGLSCNYRLHRLHSGASEPVADHKHAEMLPSESLLIPISVIGSGSPLGRLGRNLLRPTEKNGVPLTRVKCLVSMTTPRDVRLNGGGTTPPFVQFDMRHEGFGCLFLHSLAPQNSQPASTNVSAAADTSVASGLGSGERIFPPQSGLTFSTWFCVDRFPPPSQPHPVRLFTVARKSHGSDQQTVCLSLWLSSLDHTIMIVTAEHPLHSSGIGSLDEGCGYELLPTSARLCCPELSQEGHWHHLVVTLGKGVLKNSSATVYVNGQLIGSAKVFLHFML</sequence>
<organism evidence="3 4">
    <name type="scientific">Eptatretus burgeri</name>
    <name type="common">Inshore hagfish</name>
    <dbReference type="NCBI Taxonomy" id="7764"/>
    <lineage>
        <taxon>Eukaryota</taxon>
        <taxon>Metazoa</taxon>
        <taxon>Chordata</taxon>
        <taxon>Craniata</taxon>
        <taxon>Vertebrata</taxon>
        <taxon>Cyclostomata</taxon>
        <taxon>Myxini</taxon>
        <taxon>Myxiniformes</taxon>
        <taxon>Myxinidae</taxon>
        <taxon>Eptatretinae</taxon>
        <taxon>Eptatretus</taxon>
    </lineage>
</organism>
<dbReference type="InterPro" id="IPR016024">
    <property type="entry name" value="ARM-type_fold"/>
</dbReference>
<dbReference type="InterPro" id="IPR051944">
    <property type="entry name" value="BEACH_domain_protein"/>
</dbReference>
<dbReference type="InterPro" id="IPR056252">
    <property type="entry name" value="Alfy-like_Arm-like"/>
</dbReference>
<feature type="domain" description="Alfy-like armadillo-like repeat" evidence="2">
    <location>
        <begin position="618"/>
        <end position="880"/>
    </location>
</feature>
<dbReference type="Ensembl" id="ENSEBUT00000001321.1">
    <property type="protein sequence ID" value="ENSEBUP00000001007.1"/>
    <property type="gene ID" value="ENSEBUG00000000957.1"/>
</dbReference>
<evidence type="ECO:0000259" key="2">
    <source>
        <dbReference type="Pfam" id="PF23295"/>
    </source>
</evidence>
<dbReference type="Pfam" id="PF23295">
    <property type="entry name" value="Arm_4"/>
    <property type="match status" value="1"/>
</dbReference>
<proteinExistence type="predicted"/>
<dbReference type="Proteomes" id="UP000694388">
    <property type="component" value="Unplaced"/>
</dbReference>
<dbReference type="PANTHER" id="PTHR46108:SF4">
    <property type="entry name" value="BLUE CHEESE"/>
    <property type="match status" value="1"/>
</dbReference>
<dbReference type="PANTHER" id="PTHR46108">
    <property type="entry name" value="BLUE CHEESE"/>
    <property type="match status" value="1"/>
</dbReference>
<dbReference type="OMA" id="EAICHAS"/>
<dbReference type="Ensembl" id="ENSEBUT00000001283.1">
    <property type="protein sequence ID" value="ENSEBUP00000000970.1"/>
    <property type="gene ID" value="ENSEBUG00000000957.1"/>
</dbReference>
<dbReference type="SUPFAM" id="SSF48371">
    <property type="entry name" value="ARM repeat"/>
    <property type="match status" value="1"/>
</dbReference>
<dbReference type="GeneTree" id="ENSGT00940000155680"/>
<dbReference type="SUPFAM" id="SSF49899">
    <property type="entry name" value="Concanavalin A-like lectins/glucanases"/>
    <property type="match status" value="1"/>
</dbReference>
<protein>
    <recommendedName>
        <fullName evidence="2">Alfy-like armadillo-like repeat domain-containing protein</fullName>
    </recommendedName>
</protein>
<keyword evidence="4" id="KW-1185">Reference proteome</keyword>
<evidence type="ECO:0000313" key="3">
    <source>
        <dbReference type="Ensembl" id="ENSEBUP00000001007.1"/>
    </source>
</evidence>
<accession>A0A8C4N461</accession>
<dbReference type="Ensembl" id="ENSEBUT00000001304.1">
    <property type="protein sequence ID" value="ENSEBUP00000000990.1"/>
    <property type="gene ID" value="ENSEBUG00000000957.1"/>
</dbReference>
<evidence type="ECO:0000313" key="4">
    <source>
        <dbReference type="Proteomes" id="UP000694388"/>
    </source>
</evidence>
<dbReference type="InterPro" id="IPR013320">
    <property type="entry name" value="ConA-like_dom_sf"/>
</dbReference>
<keyword evidence="1" id="KW-0853">WD repeat</keyword>
<evidence type="ECO:0000256" key="1">
    <source>
        <dbReference type="ARBA" id="ARBA00022574"/>
    </source>
</evidence>
<name>A0A8C4N461_EPTBU</name>
<dbReference type="AlphaFoldDB" id="A0A8C4N461"/>